<accession>A0A0J9EPT3</accession>
<gene>
    <name evidence="2" type="ORF">BDDG_12525</name>
</gene>
<dbReference type="Proteomes" id="UP000007802">
    <property type="component" value="Unassembled WGS sequence"/>
</dbReference>
<sequence>MKSFTSQDMNTYHEFNDETSSSSATHTALTGARSAGSSMSRMSQDGMIFMSLDNLIMFCDRMSTCQKVISAADNFKSQIHEYQKNVQKVMKTKIIITFDGINYQA</sequence>
<dbReference type="EMBL" id="GG749445">
    <property type="protein sequence ID" value="KMW68021.1"/>
    <property type="molecule type" value="Genomic_DNA"/>
</dbReference>
<name>A0A0J9EPT3_AJEDA</name>
<proteinExistence type="predicted"/>
<dbReference type="AlphaFoldDB" id="A0A0J9EPT3"/>
<reference evidence="2" key="1">
    <citation type="submission" date="2010-03" db="EMBL/GenBank/DDBJ databases">
        <title>Annotation of Blastomyces dermatitidis strain ATCC 18188.</title>
        <authorList>
            <consortium name="The Broad Institute Genome Sequencing Platform"/>
            <consortium name="Broad Institute Genome Sequencing Center for Infectious Disease."/>
            <person name="Cuomo C."/>
            <person name="Klein B."/>
            <person name="Sullivan T."/>
            <person name="Heitman J."/>
            <person name="Young S."/>
            <person name="Zeng Q."/>
            <person name="Gargeya S."/>
            <person name="Alvarado L."/>
            <person name="Berlin A.M."/>
            <person name="Chapman S.B."/>
            <person name="Chen Z."/>
            <person name="Freedman E."/>
            <person name="Gellesch M."/>
            <person name="Goldberg J."/>
            <person name="Griggs A."/>
            <person name="Gujja S."/>
            <person name="Heilman E."/>
            <person name="Heiman D."/>
            <person name="Howarth C."/>
            <person name="Mehta T."/>
            <person name="Neiman D."/>
            <person name="Pearson M."/>
            <person name="Roberts A."/>
            <person name="Saif S."/>
            <person name="Shea T."/>
            <person name="Shenoy N."/>
            <person name="Sisk P."/>
            <person name="Stolte C."/>
            <person name="Sykes S."/>
            <person name="White J."/>
            <person name="Yandava C."/>
            <person name="Haas B."/>
            <person name="Nusbaum C."/>
            <person name="Birren B."/>
        </authorList>
    </citation>
    <scope>NUCLEOTIDE SEQUENCE</scope>
    <source>
        <strain evidence="2">ATCC 18188</strain>
    </source>
</reference>
<evidence type="ECO:0000256" key="1">
    <source>
        <dbReference type="SAM" id="MobiDB-lite"/>
    </source>
</evidence>
<feature type="compositionally biased region" description="Polar residues" evidence="1">
    <location>
        <begin position="1"/>
        <end position="10"/>
    </location>
</feature>
<protein>
    <submittedName>
        <fullName evidence="2">Uncharacterized protein</fullName>
    </submittedName>
</protein>
<feature type="compositionally biased region" description="Low complexity" evidence="1">
    <location>
        <begin position="19"/>
        <end position="40"/>
    </location>
</feature>
<evidence type="ECO:0000313" key="2">
    <source>
        <dbReference type="EMBL" id="KMW68021.1"/>
    </source>
</evidence>
<feature type="region of interest" description="Disordered" evidence="1">
    <location>
        <begin position="1"/>
        <end position="40"/>
    </location>
</feature>
<organism evidence="2">
    <name type="scientific">Ajellomyces dermatitidis (strain ATCC 18188 / CBS 674.68)</name>
    <name type="common">Blastomyces dermatitidis</name>
    <dbReference type="NCBI Taxonomy" id="653446"/>
    <lineage>
        <taxon>Eukaryota</taxon>
        <taxon>Fungi</taxon>
        <taxon>Dikarya</taxon>
        <taxon>Ascomycota</taxon>
        <taxon>Pezizomycotina</taxon>
        <taxon>Eurotiomycetes</taxon>
        <taxon>Eurotiomycetidae</taxon>
        <taxon>Onygenales</taxon>
        <taxon>Ajellomycetaceae</taxon>
        <taxon>Blastomyces</taxon>
    </lineage>
</organism>